<dbReference type="AlphaFoldDB" id="A0A2U8GVE2"/>
<dbReference type="GO" id="GO:0003700">
    <property type="term" value="F:DNA-binding transcription factor activity"/>
    <property type="evidence" value="ECO:0007669"/>
    <property type="project" value="InterPro"/>
</dbReference>
<dbReference type="CDD" id="cd08432">
    <property type="entry name" value="PBP2_GcdR_TrpI_HvrB_AmpR_like"/>
    <property type="match status" value="1"/>
</dbReference>
<evidence type="ECO:0000256" key="3">
    <source>
        <dbReference type="ARBA" id="ARBA00023125"/>
    </source>
</evidence>
<keyword evidence="4" id="KW-0804">Transcription</keyword>
<evidence type="ECO:0000313" key="7">
    <source>
        <dbReference type="Proteomes" id="UP000244930"/>
    </source>
</evidence>
<dbReference type="InterPro" id="IPR005119">
    <property type="entry name" value="LysR_subst-bd"/>
</dbReference>
<evidence type="ECO:0000259" key="5">
    <source>
        <dbReference type="PROSITE" id="PS50931"/>
    </source>
</evidence>
<evidence type="ECO:0000256" key="4">
    <source>
        <dbReference type="ARBA" id="ARBA00023163"/>
    </source>
</evidence>
<dbReference type="Proteomes" id="UP000244930">
    <property type="component" value="Chromosome"/>
</dbReference>
<dbReference type="Pfam" id="PF03466">
    <property type="entry name" value="LysR_substrate"/>
    <property type="match status" value="1"/>
</dbReference>
<dbReference type="PRINTS" id="PR00039">
    <property type="entry name" value="HTHLYSR"/>
</dbReference>
<dbReference type="SUPFAM" id="SSF46785">
    <property type="entry name" value="Winged helix' DNA-binding domain"/>
    <property type="match status" value="1"/>
</dbReference>
<dbReference type="GO" id="GO:0043565">
    <property type="term" value="F:sequence-specific DNA binding"/>
    <property type="evidence" value="ECO:0007669"/>
    <property type="project" value="TreeGrafter"/>
</dbReference>
<keyword evidence="3" id="KW-0238">DNA-binding</keyword>
<comment type="similarity">
    <text evidence="1">Belongs to the LysR transcriptional regulatory family.</text>
</comment>
<dbReference type="InterPro" id="IPR058163">
    <property type="entry name" value="LysR-type_TF_proteobact-type"/>
</dbReference>
<sequence length="319" mass="35759">MPDSRHLPPLDSLRYFEASARHGSFTRAAQELCLTQSAVSQKILALEARLGYPLFERLPRGLRLTREGGRLLQGVSAAFELLTNTMHTIRSEAQEGTLKVRVMPSFAKRWLMPRLPRFSAAYPNIRLLIDGDMTPANFKADEVDVAVSCEWIDNTRLLQLQLFEDVSYPVVNPQLQEVLKLKDYIDLARTQLLHDSLPQANYSTNWDVFFTRISRFDVSTRGGAAFSPADLVIQAACGGQGVSLARHSLCADDLAEGRLMRPFPDVIQEGAVYLVCPLADQTRPRVAAFIEWMRAEAEDHVRCRDAALQLSFDKEPVAA</sequence>
<proteinExistence type="inferred from homology"/>
<name>A0A2U8GVE2_9RHOO</name>
<dbReference type="EMBL" id="CP022187">
    <property type="protein sequence ID" value="AWI76415.1"/>
    <property type="molecule type" value="Genomic_DNA"/>
</dbReference>
<dbReference type="Gene3D" id="3.40.190.10">
    <property type="entry name" value="Periplasmic binding protein-like II"/>
    <property type="match status" value="2"/>
</dbReference>
<dbReference type="InterPro" id="IPR036390">
    <property type="entry name" value="WH_DNA-bd_sf"/>
</dbReference>
<dbReference type="Pfam" id="PF00126">
    <property type="entry name" value="HTH_1"/>
    <property type="match status" value="1"/>
</dbReference>
<dbReference type="SUPFAM" id="SSF53850">
    <property type="entry name" value="Periplasmic binding protein-like II"/>
    <property type="match status" value="1"/>
</dbReference>
<dbReference type="GO" id="GO:0006351">
    <property type="term" value="P:DNA-templated transcription"/>
    <property type="evidence" value="ECO:0007669"/>
    <property type="project" value="TreeGrafter"/>
</dbReference>
<dbReference type="PROSITE" id="PS50931">
    <property type="entry name" value="HTH_LYSR"/>
    <property type="match status" value="1"/>
</dbReference>
<dbReference type="KEGG" id="acom:CEW83_15345"/>
<keyword evidence="2" id="KW-0805">Transcription regulation</keyword>
<dbReference type="Gene3D" id="1.10.10.10">
    <property type="entry name" value="Winged helix-like DNA-binding domain superfamily/Winged helix DNA-binding domain"/>
    <property type="match status" value="1"/>
</dbReference>
<dbReference type="PANTHER" id="PTHR30537">
    <property type="entry name" value="HTH-TYPE TRANSCRIPTIONAL REGULATOR"/>
    <property type="match status" value="1"/>
</dbReference>
<evidence type="ECO:0000256" key="1">
    <source>
        <dbReference type="ARBA" id="ARBA00009437"/>
    </source>
</evidence>
<protein>
    <submittedName>
        <fullName evidence="6">LysR family transcriptional regulator</fullName>
    </submittedName>
</protein>
<dbReference type="FunFam" id="1.10.10.10:FF:000001">
    <property type="entry name" value="LysR family transcriptional regulator"/>
    <property type="match status" value="1"/>
</dbReference>
<keyword evidence="7" id="KW-1185">Reference proteome</keyword>
<organism evidence="6 7">
    <name type="scientific">Parazoarcus communis</name>
    <dbReference type="NCBI Taxonomy" id="41977"/>
    <lineage>
        <taxon>Bacteria</taxon>
        <taxon>Pseudomonadati</taxon>
        <taxon>Pseudomonadota</taxon>
        <taxon>Betaproteobacteria</taxon>
        <taxon>Rhodocyclales</taxon>
        <taxon>Zoogloeaceae</taxon>
        <taxon>Parazoarcus</taxon>
    </lineage>
</organism>
<accession>A0A2U8GVE2</accession>
<dbReference type="RefSeq" id="WP_108950114.1">
    <property type="nucleotide sequence ID" value="NZ_CP022187.1"/>
</dbReference>
<reference evidence="6 7" key="1">
    <citation type="submission" date="2017-06" db="EMBL/GenBank/DDBJ databases">
        <title>Azoarcus.</title>
        <authorList>
            <person name="Woo J.-H."/>
            <person name="Kim H.-S."/>
        </authorList>
    </citation>
    <scope>NUCLEOTIDE SEQUENCE [LARGE SCALE GENOMIC DNA]</scope>
    <source>
        <strain evidence="6 7">TSPY31</strain>
    </source>
</reference>
<gene>
    <name evidence="6" type="ORF">CEW83_15345</name>
</gene>
<evidence type="ECO:0000313" key="6">
    <source>
        <dbReference type="EMBL" id="AWI76415.1"/>
    </source>
</evidence>
<evidence type="ECO:0000256" key="2">
    <source>
        <dbReference type="ARBA" id="ARBA00023015"/>
    </source>
</evidence>
<feature type="domain" description="HTH lysR-type" evidence="5">
    <location>
        <begin position="8"/>
        <end position="65"/>
    </location>
</feature>
<dbReference type="InterPro" id="IPR036388">
    <property type="entry name" value="WH-like_DNA-bd_sf"/>
</dbReference>
<dbReference type="PANTHER" id="PTHR30537:SF26">
    <property type="entry name" value="GLYCINE CLEAVAGE SYSTEM TRANSCRIPTIONAL ACTIVATOR"/>
    <property type="match status" value="1"/>
</dbReference>
<dbReference type="InterPro" id="IPR000847">
    <property type="entry name" value="LysR_HTH_N"/>
</dbReference>